<dbReference type="EMBL" id="CAKOFQ010007737">
    <property type="protein sequence ID" value="CAH2007193.1"/>
    <property type="molecule type" value="Genomic_DNA"/>
</dbReference>
<evidence type="ECO:0000256" key="1">
    <source>
        <dbReference type="SAM" id="MobiDB-lite"/>
    </source>
</evidence>
<dbReference type="Proteomes" id="UP001152888">
    <property type="component" value="Unassembled WGS sequence"/>
</dbReference>
<accession>A0A9P0M7S9</accession>
<name>A0A9P0M7S9_ACAOB</name>
<dbReference type="AlphaFoldDB" id="A0A9P0M7S9"/>
<protein>
    <submittedName>
        <fullName evidence="2">Uncharacterized protein</fullName>
    </submittedName>
</protein>
<keyword evidence="3" id="KW-1185">Reference proteome</keyword>
<organism evidence="2 3">
    <name type="scientific">Acanthoscelides obtectus</name>
    <name type="common">Bean weevil</name>
    <name type="synonym">Bruchus obtectus</name>
    <dbReference type="NCBI Taxonomy" id="200917"/>
    <lineage>
        <taxon>Eukaryota</taxon>
        <taxon>Metazoa</taxon>
        <taxon>Ecdysozoa</taxon>
        <taxon>Arthropoda</taxon>
        <taxon>Hexapoda</taxon>
        <taxon>Insecta</taxon>
        <taxon>Pterygota</taxon>
        <taxon>Neoptera</taxon>
        <taxon>Endopterygota</taxon>
        <taxon>Coleoptera</taxon>
        <taxon>Polyphaga</taxon>
        <taxon>Cucujiformia</taxon>
        <taxon>Chrysomeloidea</taxon>
        <taxon>Chrysomelidae</taxon>
        <taxon>Bruchinae</taxon>
        <taxon>Bruchini</taxon>
        <taxon>Acanthoscelides</taxon>
    </lineage>
</organism>
<feature type="compositionally biased region" description="Basic and acidic residues" evidence="1">
    <location>
        <begin position="102"/>
        <end position="126"/>
    </location>
</feature>
<evidence type="ECO:0000313" key="2">
    <source>
        <dbReference type="EMBL" id="CAH2007193.1"/>
    </source>
</evidence>
<feature type="region of interest" description="Disordered" evidence="1">
    <location>
        <begin position="94"/>
        <end position="142"/>
    </location>
</feature>
<proteinExistence type="predicted"/>
<dbReference type="OrthoDB" id="6019271at2759"/>
<sequence length="142" mass="15876">MTVKLQNPHYSQKLVVSENLLTSKTTAKTNRTAAGNKNYNVATLKRKASWRNCARDTLPAKGRFPSNPMAHTAVDSRSGYSLCTTRGIRTAMARSTTSSCSRDMELQRDLDSRETRSKIRRLDSHSYQRGVAAKKGARVKNK</sequence>
<gene>
    <name evidence="2" type="ORF">ACAOBT_LOCUS29523</name>
</gene>
<comment type="caution">
    <text evidence="2">The sequence shown here is derived from an EMBL/GenBank/DDBJ whole genome shotgun (WGS) entry which is preliminary data.</text>
</comment>
<reference evidence="2" key="1">
    <citation type="submission" date="2022-03" db="EMBL/GenBank/DDBJ databases">
        <authorList>
            <person name="Sayadi A."/>
        </authorList>
    </citation>
    <scope>NUCLEOTIDE SEQUENCE</scope>
</reference>
<evidence type="ECO:0000313" key="3">
    <source>
        <dbReference type="Proteomes" id="UP001152888"/>
    </source>
</evidence>